<dbReference type="STRING" id="46835.A0A504Y5B0"/>
<feature type="region of interest" description="Disordered" evidence="2">
    <location>
        <begin position="626"/>
        <end position="645"/>
    </location>
</feature>
<feature type="coiled-coil region" evidence="1">
    <location>
        <begin position="433"/>
        <end position="493"/>
    </location>
</feature>
<organism evidence="4 5">
    <name type="scientific">Fasciola gigantica</name>
    <name type="common">Giant liver fluke</name>
    <dbReference type="NCBI Taxonomy" id="46835"/>
    <lineage>
        <taxon>Eukaryota</taxon>
        <taxon>Metazoa</taxon>
        <taxon>Spiralia</taxon>
        <taxon>Lophotrochozoa</taxon>
        <taxon>Platyhelminthes</taxon>
        <taxon>Trematoda</taxon>
        <taxon>Digenea</taxon>
        <taxon>Plagiorchiida</taxon>
        <taxon>Echinostomata</taxon>
        <taxon>Echinostomatoidea</taxon>
        <taxon>Fasciolidae</taxon>
        <taxon>Fasciola</taxon>
    </lineage>
</organism>
<dbReference type="EMBL" id="SUNJ01014988">
    <property type="protein sequence ID" value="TPP56123.1"/>
    <property type="molecule type" value="Genomic_DNA"/>
</dbReference>
<keyword evidence="3" id="KW-0812">Transmembrane</keyword>
<evidence type="ECO:0000256" key="2">
    <source>
        <dbReference type="SAM" id="MobiDB-lite"/>
    </source>
</evidence>
<feature type="transmembrane region" description="Helical" evidence="3">
    <location>
        <begin position="237"/>
        <end position="258"/>
    </location>
</feature>
<keyword evidence="1" id="KW-0175">Coiled coil</keyword>
<evidence type="ECO:0000313" key="4">
    <source>
        <dbReference type="EMBL" id="TPP56123.1"/>
    </source>
</evidence>
<accession>A0A504Y5B0</accession>
<dbReference type="Proteomes" id="UP000316759">
    <property type="component" value="Unassembled WGS sequence"/>
</dbReference>
<name>A0A504Y5B0_FASGI</name>
<reference evidence="4 5" key="1">
    <citation type="submission" date="2019-04" db="EMBL/GenBank/DDBJ databases">
        <title>Annotation for the trematode Fasciola gigantica.</title>
        <authorList>
            <person name="Choi Y.-J."/>
        </authorList>
    </citation>
    <scope>NUCLEOTIDE SEQUENCE [LARGE SCALE GENOMIC DNA]</scope>
    <source>
        <strain evidence="4">Uganda_cow_1</strain>
    </source>
</reference>
<evidence type="ECO:0000256" key="1">
    <source>
        <dbReference type="SAM" id="Coils"/>
    </source>
</evidence>
<feature type="coiled-coil region" evidence="1">
    <location>
        <begin position="521"/>
        <end position="559"/>
    </location>
</feature>
<dbReference type="AlphaFoldDB" id="A0A504Y5B0"/>
<evidence type="ECO:0000256" key="3">
    <source>
        <dbReference type="SAM" id="Phobius"/>
    </source>
</evidence>
<feature type="region of interest" description="Disordered" evidence="2">
    <location>
        <begin position="656"/>
        <end position="685"/>
    </location>
</feature>
<dbReference type="PANTHER" id="PTHR34649">
    <property type="entry name" value="CILIA- AND FLAGELLA-ASSOCIATED PROTEIN 99"/>
    <property type="match status" value="1"/>
</dbReference>
<dbReference type="InterPro" id="IPR039341">
    <property type="entry name" value="CFAP99"/>
</dbReference>
<protein>
    <recommendedName>
        <fullName evidence="6">Cilia and flagella associated protein 99</fullName>
    </recommendedName>
</protein>
<keyword evidence="3" id="KW-1133">Transmembrane helix</keyword>
<dbReference type="PANTHER" id="PTHR34649:SF1">
    <property type="entry name" value="CILIA- AND FLAGELLA-ASSOCIATED PROTEIN 99"/>
    <property type="match status" value="1"/>
</dbReference>
<feature type="compositionally biased region" description="Basic and acidic residues" evidence="2">
    <location>
        <begin position="634"/>
        <end position="645"/>
    </location>
</feature>
<evidence type="ECO:0008006" key="6">
    <source>
        <dbReference type="Google" id="ProtNLM"/>
    </source>
</evidence>
<sequence>MTGKMIRSCFLVTVKYTQEHFWNDEFANDFTIMEFLHENIPIEAETATLLTFNVLRTCLALKPCLQLIVDTFCTETDISVPPSQKSEVLVLFHCILFQMDLIGARGLSVILKEINTELQKAFLKFIHDESQMKKVQVALQKLYSPEFIERELLSIFHRWVAVLPNYYPSQKKICKPNMMPLTVPVPFNLNCPKPKAIPIPEPIPDLQKMRNPPNSTYDSPREFELLKLRKEKNHKEVCIFIMIMMNLIYFKCIFLHPIPYEIEQLKKNSDQLQPNCAKHSRGIGHKCQKMSEEEKPYKPQLPTRPYESKTQTPTVSTNTTTILREWKLFKDREKIQKERLGLLEAGAFNDADYAAWRTKQEQFLEAVRREASERQRLNVLRAQEAAFEAQQRLYRKKREAAFKLTLEIRQIREQTAELRSQKELQAKTRVKQIESMKNQVKEACMKVQKAKKKAVSEIRAEKEKLHTKRTEFLNALREEKRHAKTLINASKRAWLFEKSNRIKDVDITQTTGYGFLGEMSIAELRERLNISRKKAERSLEEKRDQIIEKREKKNTLIHEALERIGQHRSVNTFASAVAEYRAHSNKAIVQTRFQDEELLKLTEELSRKKCARLAFQANQKKIRREPTSLSLLSNEKRTEKDSKREHIWNQIQGARYRAAQKQTNSSHHPNLHVTDKPLASTLLSM</sequence>
<feature type="region of interest" description="Disordered" evidence="2">
    <location>
        <begin position="287"/>
        <end position="315"/>
    </location>
</feature>
<dbReference type="OrthoDB" id="10262255at2759"/>
<keyword evidence="5" id="KW-1185">Reference proteome</keyword>
<gene>
    <name evidence="4" type="ORF">FGIG_09454</name>
</gene>
<evidence type="ECO:0000313" key="5">
    <source>
        <dbReference type="Proteomes" id="UP000316759"/>
    </source>
</evidence>
<comment type="caution">
    <text evidence="4">The sequence shown here is derived from an EMBL/GenBank/DDBJ whole genome shotgun (WGS) entry which is preliminary data.</text>
</comment>
<proteinExistence type="predicted"/>
<keyword evidence="3" id="KW-0472">Membrane</keyword>